<organism evidence="2 3">
    <name type="scientific">Bursaphelenchus xylophilus</name>
    <name type="common">Pinewood nematode worm</name>
    <name type="synonym">Aphelenchoides xylophilus</name>
    <dbReference type="NCBI Taxonomy" id="6326"/>
    <lineage>
        <taxon>Eukaryota</taxon>
        <taxon>Metazoa</taxon>
        <taxon>Ecdysozoa</taxon>
        <taxon>Nematoda</taxon>
        <taxon>Chromadorea</taxon>
        <taxon>Rhabditida</taxon>
        <taxon>Tylenchina</taxon>
        <taxon>Tylenchomorpha</taxon>
        <taxon>Aphelenchoidea</taxon>
        <taxon>Aphelenchoididae</taxon>
        <taxon>Bursaphelenchus</taxon>
    </lineage>
</organism>
<keyword evidence="1" id="KW-1133">Transmembrane helix</keyword>
<evidence type="ECO:0000313" key="2">
    <source>
        <dbReference type="EMBL" id="CAD5211143.1"/>
    </source>
</evidence>
<feature type="transmembrane region" description="Helical" evidence="1">
    <location>
        <begin position="97"/>
        <end position="117"/>
    </location>
</feature>
<accession>A0A7I8XQP6</accession>
<comment type="caution">
    <text evidence="2">The sequence shown here is derived from an EMBL/GenBank/DDBJ whole genome shotgun (WGS) entry which is preliminary data.</text>
</comment>
<sequence length="233" mass="26076">MPSVRAQRWIVALTYGENTCPPGNGFELDLSNSYVCKNTVDQLNEPNSGPYGHKYDNYRVGVTTDATGYPTQSQVNNFIMNRAQATRTAMYYCDNSFAYVIFLLNGYYCSMSLYLYINSSTPLIQNQCKYYMTGGTPVKLFNRMIRGFLYVNNGGWPVAGIIRSGSDWVYWDYTPITEGELVWQSGFPGPGDIAMIGVQGLTLFNGPENVENYFPCIAPALALSKEEYSKSVV</sequence>
<keyword evidence="1" id="KW-0812">Transmembrane</keyword>
<dbReference type="AlphaFoldDB" id="A0A7I8XQP6"/>
<evidence type="ECO:0000313" key="3">
    <source>
        <dbReference type="Proteomes" id="UP000659654"/>
    </source>
</evidence>
<dbReference type="EMBL" id="CAJFCV020000001">
    <property type="protein sequence ID" value="CAG9087733.1"/>
    <property type="molecule type" value="Genomic_DNA"/>
</dbReference>
<keyword evidence="3" id="KW-1185">Reference proteome</keyword>
<reference evidence="2" key="1">
    <citation type="submission" date="2020-09" db="EMBL/GenBank/DDBJ databases">
        <authorList>
            <person name="Kikuchi T."/>
        </authorList>
    </citation>
    <scope>NUCLEOTIDE SEQUENCE</scope>
    <source>
        <strain evidence="2">Ka4C1</strain>
    </source>
</reference>
<dbReference type="Proteomes" id="UP000582659">
    <property type="component" value="Unassembled WGS sequence"/>
</dbReference>
<dbReference type="EMBL" id="CAJFDI010000001">
    <property type="protein sequence ID" value="CAD5211143.1"/>
    <property type="molecule type" value="Genomic_DNA"/>
</dbReference>
<keyword evidence="1" id="KW-0472">Membrane</keyword>
<proteinExistence type="predicted"/>
<evidence type="ECO:0000256" key="1">
    <source>
        <dbReference type="SAM" id="Phobius"/>
    </source>
</evidence>
<protein>
    <submittedName>
        <fullName evidence="2">(pine wood nematode) hypothetical protein</fullName>
    </submittedName>
</protein>
<name>A0A7I8XQP6_BURXY</name>
<dbReference type="Proteomes" id="UP000659654">
    <property type="component" value="Unassembled WGS sequence"/>
</dbReference>
<gene>
    <name evidence="2" type="ORF">BXYJ_LOCUS2281</name>
</gene>